<dbReference type="STRING" id="1781255.BH720_08955"/>
<dbReference type="CDD" id="cd07715">
    <property type="entry name" value="TaR3-like_MBL-fold"/>
    <property type="match status" value="1"/>
</dbReference>
<proteinExistence type="predicted"/>
<dbReference type="EMBL" id="MJGC01000049">
    <property type="protein sequence ID" value="OEJ75501.1"/>
    <property type="molecule type" value="Genomic_DNA"/>
</dbReference>
<dbReference type="InterPro" id="IPR036866">
    <property type="entry name" value="RibonucZ/Hydroxyglut_hydro"/>
</dbReference>
<dbReference type="InterPro" id="IPR001279">
    <property type="entry name" value="Metallo-B-lactamas"/>
</dbReference>
<evidence type="ECO:0000313" key="2">
    <source>
        <dbReference type="EMBL" id="OEJ75501.1"/>
    </source>
</evidence>
<dbReference type="RefSeq" id="WP_069966845.1">
    <property type="nucleotide sequence ID" value="NZ_CM124774.1"/>
</dbReference>
<keyword evidence="2" id="KW-0378">Hydrolase</keyword>
<dbReference type="AlphaFoldDB" id="A0A1E5QLL5"/>
<organism evidence="2">
    <name type="scientific">Desertifilum tharense IPPAS B-1220</name>
    <dbReference type="NCBI Taxonomy" id="1781255"/>
    <lineage>
        <taxon>Bacteria</taxon>
        <taxon>Bacillati</taxon>
        <taxon>Cyanobacteriota</taxon>
        <taxon>Cyanophyceae</taxon>
        <taxon>Desertifilales</taxon>
        <taxon>Desertifilaceae</taxon>
        <taxon>Desertifilum</taxon>
    </lineage>
</organism>
<dbReference type="SMART" id="SM00849">
    <property type="entry name" value="Lactamase_B"/>
    <property type="match status" value="1"/>
</dbReference>
<dbReference type="Pfam" id="PF12706">
    <property type="entry name" value="Lactamase_B_2"/>
    <property type="match status" value="1"/>
</dbReference>
<accession>A0A1E5QLL5</accession>
<dbReference type="GO" id="GO:0016787">
    <property type="term" value="F:hydrolase activity"/>
    <property type="evidence" value="ECO:0007669"/>
    <property type="project" value="UniProtKB-KW"/>
</dbReference>
<comment type="caution">
    <text evidence="2">The sequence shown here is derived from an EMBL/GenBank/DDBJ whole genome shotgun (WGS) entry which is preliminary data.</text>
</comment>
<dbReference type="Gene3D" id="3.60.15.10">
    <property type="entry name" value="Ribonuclease Z/Hydroxyacylglutathione hydrolase-like"/>
    <property type="match status" value="1"/>
</dbReference>
<evidence type="ECO:0000259" key="1">
    <source>
        <dbReference type="SMART" id="SM00849"/>
    </source>
</evidence>
<gene>
    <name evidence="2" type="ORF">BH720_08955</name>
</gene>
<dbReference type="SUPFAM" id="SSF56281">
    <property type="entry name" value="Metallo-hydrolase/oxidoreductase"/>
    <property type="match status" value="1"/>
</dbReference>
<dbReference type="OrthoDB" id="9800940at2"/>
<reference evidence="2" key="1">
    <citation type="submission" date="2016-09" db="EMBL/GenBank/DDBJ databases">
        <title>Draft genome of thermotolerant cyanobacterium Desertifilum sp. strain IPPAS B-1220.</title>
        <authorList>
            <person name="Sinetova M.A."/>
            <person name="Bolakhan K."/>
            <person name="Zayadan B.K."/>
            <person name="Mironov K.S."/>
            <person name="Ustinova V."/>
            <person name="Kupriyanova E.V."/>
            <person name="Sidorov R.A."/>
            <person name="Skrypnik A.N."/>
            <person name="Gogoleva N.E."/>
            <person name="Gogolev Y.V."/>
            <person name="Los D.A."/>
        </authorList>
    </citation>
    <scope>NUCLEOTIDE SEQUENCE [LARGE SCALE GENOMIC DNA]</scope>
    <source>
        <strain evidence="2">IPPAS B-1220</strain>
    </source>
</reference>
<name>A0A1E5QLL5_9CYAN</name>
<feature type="domain" description="Metallo-beta-lactamase" evidence="1">
    <location>
        <begin position="44"/>
        <end position="222"/>
    </location>
</feature>
<sequence>MPDSEPSAPELQPSTATCQFTVQFWGVRGGIPTPGSETVRYGGNTSCIEMRVADRLLIFDAGTGLRVLGKHLLRQLPVEAHLFFTHCHWDRIQGFPFFVPGFIPGNRFHLYGASATNGASLKQRLNEQMLPPNFPVPIQIMQSDLKFHDISPGDRLSLPDIAIETSCLNDCHHTTGYRVTCQGYSAVYATDTLCLPDRINPGLLHLAREANLLIYDATSMAHRANELQLCPDEVQDWTWKTGIAIAKEAGVKQLVICHHDPSHSDDFLDRVETQLQSAFPQGKLAREGMSLNVCQA</sequence>
<protein>
    <submittedName>
        <fullName evidence="2">MBL fold metallo-hydrolase</fullName>
    </submittedName>
</protein>